<sequence length="68" mass="8026">MTLSKELYEELLQNPCPSCGTLHIRAGRWFAIVSKYQCYQCDTTIFLTYPRKIELFHSHQSNKDKIET</sequence>
<gene>
    <name evidence="1" type="ORF">TK0001_5456</name>
</gene>
<reference evidence="2" key="1">
    <citation type="submission" date="2017-10" db="EMBL/GenBank/DDBJ databases">
        <authorList>
            <person name="Regsiter A."/>
            <person name="William W."/>
        </authorList>
    </citation>
    <scope>NUCLEOTIDE SEQUENCE [LARGE SCALE GENOMIC DNA]</scope>
</reference>
<organism evidence="1 2">
    <name type="scientific">Methylorubrum extorquens</name>
    <name type="common">Methylobacterium dichloromethanicum</name>
    <name type="synonym">Methylobacterium extorquens</name>
    <dbReference type="NCBI Taxonomy" id="408"/>
    <lineage>
        <taxon>Bacteria</taxon>
        <taxon>Pseudomonadati</taxon>
        <taxon>Pseudomonadota</taxon>
        <taxon>Alphaproteobacteria</taxon>
        <taxon>Hyphomicrobiales</taxon>
        <taxon>Methylobacteriaceae</taxon>
        <taxon>Methylorubrum</taxon>
    </lineage>
</organism>
<accession>A0A2N9AXH7</accession>
<evidence type="ECO:0000313" key="2">
    <source>
        <dbReference type="Proteomes" id="UP000233769"/>
    </source>
</evidence>
<protein>
    <submittedName>
        <fullName evidence="1">Uncharacterized protein</fullName>
    </submittedName>
</protein>
<proteinExistence type="predicted"/>
<dbReference type="AlphaFoldDB" id="A0A2N9AXH7"/>
<dbReference type="Proteomes" id="UP000233769">
    <property type="component" value="Chromosome tk0001"/>
</dbReference>
<dbReference type="EMBL" id="LT962688">
    <property type="protein sequence ID" value="SOR32022.1"/>
    <property type="molecule type" value="Genomic_DNA"/>
</dbReference>
<evidence type="ECO:0000313" key="1">
    <source>
        <dbReference type="EMBL" id="SOR32022.1"/>
    </source>
</evidence>
<name>A0A2N9AXH7_METEX</name>